<comment type="caution">
    <text evidence="2">The sequence shown here is derived from an EMBL/GenBank/DDBJ whole genome shotgun (WGS) entry which is preliminary data.</text>
</comment>
<name>A0A218XVU1_PUNGR</name>
<gene>
    <name evidence="2" type="ORF">CDL15_Pgr002486</name>
</gene>
<proteinExistence type="predicted"/>
<organism evidence="2 3">
    <name type="scientific">Punica granatum</name>
    <name type="common">Pomegranate</name>
    <dbReference type="NCBI Taxonomy" id="22663"/>
    <lineage>
        <taxon>Eukaryota</taxon>
        <taxon>Viridiplantae</taxon>
        <taxon>Streptophyta</taxon>
        <taxon>Embryophyta</taxon>
        <taxon>Tracheophyta</taxon>
        <taxon>Spermatophyta</taxon>
        <taxon>Magnoliopsida</taxon>
        <taxon>eudicotyledons</taxon>
        <taxon>Gunneridae</taxon>
        <taxon>Pentapetalae</taxon>
        <taxon>rosids</taxon>
        <taxon>malvids</taxon>
        <taxon>Myrtales</taxon>
        <taxon>Lythraceae</taxon>
        <taxon>Punica</taxon>
    </lineage>
</organism>
<evidence type="ECO:0000313" key="2">
    <source>
        <dbReference type="EMBL" id="OWM88719.1"/>
    </source>
</evidence>
<feature type="compositionally biased region" description="Low complexity" evidence="1">
    <location>
        <begin position="1"/>
        <end position="14"/>
    </location>
</feature>
<reference evidence="3" key="1">
    <citation type="journal article" date="2017" name="Plant J.">
        <title>The pomegranate (Punica granatum L.) genome and the genomics of punicalagin biosynthesis.</title>
        <authorList>
            <person name="Qin G."/>
            <person name="Xu C."/>
            <person name="Ming R."/>
            <person name="Tang H."/>
            <person name="Guyot R."/>
            <person name="Kramer E.M."/>
            <person name="Hu Y."/>
            <person name="Yi X."/>
            <person name="Qi Y."/>
            <person name="Xu X."/>
            <person name="Gao Z."/>
            <person name="Pan H."/>
            <person name="Jian J."/>
            <person name="Tian Y."/>
            <person name="Yue Z."/>
            <person name="Xu Y."/>
        </authorList>
    </citation>
    <scope>NUCLEOTIDE SEQUENCE [LARGE SCALE GENOMIC DNA]</scope>
    <source>
        <strain evidence="3">cv. Dabenzi</strain>
    </source>
</reference>
<evidence type="ECO:0000256" key="1">
    <source>
        <dbReference type="SAM" id="MobiDB-lite"/>
    </source>
</evidence>
<dbReference type="AlphaFoldDB" id="A0A218XVU1"/>
<dbReference type="EMBL" id="MTKT01000790">
    <property type="protein sequence ID" value="OWM88719.1"/>
    <property type="molecule type" value="Genomic_DNA"/>
</dbReference>
<accession>A0A218XVU1</accession>
<sequence length="183" mass="19903">MENSSSATNSGSSSSRDRAAAPPVLGSARLSDQTMENSSSAAASGSSSSTNSAVLPPVLSSLRLCCRQALHILKEKRSELSRILNAGESPEQDRPAPDSEDEGLNALLLKVEKFLEKAVECSWKVKAEEITKERAKEIMAWLRVIHKRAAEVGREMDSLLDVIKDIDPEVAKSYVDFLMKSNN</sequence>
<dbReference type="Proteomes" id="UP000197138">
    <property type="component" value="Unassembled WGS sequence"/>
</dbReference>
<protein>
    <submittedName>
        <fullName evidence="2">Uncharacterized protein</fullName>
    </submittedName>
</protein>
<evidence type="ECO:0000313" key="3">
    <source>
        <dbReference type="Proteomes" id="UP000197138"/>
    </source>
</evidence>
<feature type="region of interest" description="Disordered" evidence="1">
    <location>
        <begin position="1"/>
        <end position="52"/>
    </location>
</feature>
<feature type="compositionally biased region" description="Low complexity" evidence="1">
    <location>
        <begin position="38"/>
        <end position="52"/>
    </location>
</feature>